<organism evidence="1 2">
    <name type="scientific">Paenibacillus medicaginis</name>
    <dbReference type="NCBI Taxonomy" id="1470560"/>
    <lineage>
        <taxon>Bacteria</taxon>
        <taxon>Bacillati</taxon>
        <taxon>Bacillota</taxon>
        <taxon>Bacilli</taxon>
        <taxon>Bacillales</taxon>
        <taxon>Paenibacillaceae</taxon>
        <taxon>Paenibacillus</taxon>
    </lineage>
</organism>
<reference evidence="1 2" key="1">
    <citation type="submission" date="2024-09" db="EMBL/GenBank/DDBJ databases">
        <title>Paenibacillus zeirhizospherea sp. nov., isolated from surface of the maize (Zea mays) roots in a horticulture field, Hungary.</title>
        <authorList>
            <person name="Marton D."/>
            <person name="Farkas M."/>
            <person name="Bedics A."/>
            <person name="Toth E."/>
            <person name="Tancsics A."/>
            <person name="Boka K."/>
            <person name="Marati G."/>
            <person name="Kriszt B."/>
            <person name="Cserhati M."/>
        </authorList>
    </citation>
    <scope>NUCLEOTIDE SEQUENCE [LARGE SCALE GENOMIC DNA]</scope>
    <source>
        <strain evidence="1 2">JCM 18446</strain>
    </source>
</reference>
<dbReference type="Proteomes" id="UP001580430">
    <property type="component" value="Unassembled WGS sequence"/>
</dbReference>
<evidence type="ECO:0008006" key="3">
    <source>
        <dbReference type="Google" id="ProtNLM"/>
    </source>
</evidence>
<keyword evidence="2" id="KW-1185">Reference proteome</keyword>
<gene>
    <name evidence="1" type="ORF">ACE5LO_01645</name>
</gene>
<dbReference type="RefSeq" id="WP_375518340.1">
    <property type="nucleotide sequence ID" value="NZ_JBHIRY010000001.1"/>
</dbReference>
<evidence type="ECO:0000313" key="2">
    <source>
        <dbReference type="Proteomes" id="UP001580430"/>
    </source>
</evidence>
<accession>A0ABV5BVQ6</accession>
<sequence length="869" mass="101436">MSNNQFSHVTDLHKPVYIPSIEGNDIYNHIYRDRELDLKYIGMIPSSLELNKLIDLGLRTTRKKTSDKLLSTDVINVKFRQKVDSGNQIIKKLEVKIEKLDNKPEYKEKLIKFIEQIKTELHEDKWKGISQIELRKQLYTNGFVLNGVKYVVYKRSSAKSRVGQCLFIKEKLYKPMIKWSRMGLDFGNKTKDKEIDYPSLLAYESLVGSSIESIIHINPNNILIVDDVKSVFSQKCNVVRTGENGFLDSFEEMAEIENSLFDGESLLEASYFPPGKSMILLRNHMFKSAAFNCNIQQFLKDNCPDDIEYENWQIPSMFNNDKVFAKDIHLITTPSSLKALKFSKLQGTEKDMWGYWKDVVIKDGCLFGVCKSEKMSKQGVDDRGRVLQQTSYQMLNSLPMTKDDINVLTKFEKEYINKLKNNDDFFIEYIKDNKNDMNSNEMFADIYERNPDIVNTKIFRKFRKNTINGYVTHIKNGKVRMHGDYCVMLGNPIEFLYHTIGKLNVANPEPVVLTYNEVYTTMFEEKELTGFRNPHTSPNNVLLVRNRHNAIINKYFNLTDNIVCVNAIQFPLQDILSGSDYDSDTVLLIDNDHLLSITKRVFGEYNVCINKVSSSKREYRVCNEDMAIIDNELSNSQKYIGRTVNTGQLCMSRYWDLLNNGKKEDEVFELIKKIDVVTVLSGICIDLAKKMFDININKEIEYISKAKELKKEKPLFWKYVSQSAEIITSRYDCPMDFLYEEMSDLNYADKKDDIPLYDLLIQRSLKNVIRRQEYKINNYVETMVEKINNTYGSNLSEEERDRRIDDIIRYYKFFVDKLLINENTMYSLIYKVSKNKKDKIASRLLRTLHMSNKTTFIDAFLAKNDTLLK</sequence>
<proteinExistence type="predicted"/>
<name>A0ABV5BVQ6_9BACL</name>
<protein>
    <recommendedName>
        <fullName evidence="3">RNA dependent RNA polymerase</fullName>
    </recommendedName>
</protein>
<comment type="caution">
    <text evidence="1">The sequence shown here is derived from an EMBL/GenBank/DDBJ whole genome shotgun (WGS) entry which is preliminary data.</text>
</comment>
<evidence type="ECO:0000313" key="1">
    <source>
        <dbReference type="EMBL" id="MFB5759088.1"/>
    </source>
</evidence>
<dbReference type="EMBL" id="JBHIRY010000001">
    <property type="protein sequence ID" value="MFB5759088.1"/>
    <property type="molecule type" value="Genomic_DNA"/>
</dbReference>